<reference evidence="2" key="1">
    <citation type="submission" date="2021-03" db="EMBL/GenBank/DDBJ databases">
        <title>Assistant Professor.</title>
        <authorList>
            <person name="Huq M.A."/>
        </authorList>
    </citation>
    <scope>NUCLEOTIDE SEQUENCE [LARGE SCALE GENOMIC DNA]</scope>
    <source>
        <strain evidence="2">MAH-28</strain>
    </source>
</reference>
<proteinExistence type="predicted"/>
<dbReference type="Proteomes" id="UP000679126">
    <property type="component" value="Unassembled WGS sequence"/>
</dbReference>
<dbReference type="RefSeq" id="WP_209144595.1">
    <property type="nucleotide sequence ID" value="NZ_JAGHKP010000001.1"/>
</dbReference>
<protein>
    <submittedName>
        <fullName evidence="1">Uncharacterized protein</fullName>
    </submittedName>
</protein>
<evidence type="ECO:0000313" key="1">
    <source>
        <dbReference type="EMBL" id="MBO9151930.1"/>
    </source>
</evidence>
<name>A0ABS3YBU6_9BACT</name>
<gene>
    <name evidence="1" type="ORF">J7I43_06905</name>
</gene>
<accession>A0ABS3YBU6</accession>
<sequence>MPKQFLYFLTNAQGQSFRVDENNIVVTSTLPVPQKNAPDGWQDKMVQFGRSAKYFGLFRSFTIPLRFVKAGAKIIRQVQYGSGFEGICYLIILKLNYQTMKHESWYKGEIDLSKARDRRDYFEVNVLEGGTRKLLSANEGKTYEFPLDVNAEVLELDGILLKNGISYIIQPGPALAFGNTLLGCIFISSEGVYRDILFNSPSSFTRGTLSEAPENTDYLIRNDGPAYTFNLRAKYDVTAAFNTSQSVGYRVSDGTTYTGSRTTIFSGTITANQPLHVEFDILVTLEKGQRLHIDTVGGGELPPNPFIYSEGGTLDIKFDYRMPATRHRAYTAVALGAKLGDKITEGTATLSAPGLAVTGAGTEADPYRSLLVISGDGIRRFENAVIKTTFNDFYKAMNVVKFVGLDIVNEQIEIHPRAKFYDDPVVYDYGEAKDCEVTLAEDIIYNQVKIGSPDQDYDDVNGRSEVNTIQEYGLPVTRIVTDCDLISPYRHDCYGIEYTRVNMEGKTTTDNSSDNDVFLIDAIGVRDETGLLVWRPYRKAYTEMTGIITDTIFNVELSPKRLLLLHYPELAPIFYKMVGKEVTFQKSEKNAELVTTYDDGSGPVTIAEKANIPATIDGALFLPYYFNIKTKTAANYLALHAAARAGNGQFTWLGKQWTGFLIDGGIKQAALEEQTIKLLAAPGNDLTKLIR</sequence>
<evidence type="ECO:0000313" key="2">
    <source>
        <dbReference type="Proteomes" id="UP000679126"/>
    </source>
</evidence>
<dbReference type="EMBL" id="JAGHKP010000001">
    <property type="protein sequence ID" value="MBO9151930.1"/>
    <property type="molecule type" value="Genomic_DNA"/>
</dbReference>
<comment type="caution">
    <text evidence="1">The sequence shown here is derived from an EMBL/GenBank/DDBJ whole genome shotgun (WGS) entry which is preliminary data.</text>
</comment>
<organism evidence="1 2">
    <name type="scientific">Chitinophaga chungangae</name>
    <dbReference type="NCBI Taxonomy" id="2821488"/>
    <lineage>
        <taxon>Bacteria</taxon>
        <taxon>Pseudomonadati</taxon>
        <taxon>Bacteroidota</taxon>
        <taxon>Chitinophagia</taxon>
        <taxon>Chitinophagales</taxon>
        <taxon>Chitinophagaceae</taxon>
        <taxon>Chitinophaga</taxon>
    </lineage>
</organism>
<keyword evidence="2" id="KW-1185">Reference proteome</keyword>